<reference evidence="2" key="1">
    <citation type="submission" date="2018-11" db="EMBL/GenBank/DDBJ databases">
        <authorList>
            <consortium name="Pathogen Informatics"/>
        </authorList>
    </citation>
    <scope>NUCLEOTIDE SEQUENCE</scope>
</reference>
<dbReference type="OrthoDB" id="2423964at2759"/>
<dbReference type="PANTHER" id="PTHR11777:SF9">
    <property type="entry name" value="ALANINE--TRNA LIGASE, CYTOPLASMIC"/>
    <property type="match status" value="1"/>
</dbReference>
<dbReference type="AlphaFoldDB" id="A0A448XMP7"/>
<evidence type="ECO:0000313" key="3">
    <source>
        <dbReference type="Proteomes" id="UP000784294"/>
    </source>
</evidence>
<keyword evidence="3" id="KW-1185">Reference proteome</keyword>
<proteinExistence type="predicted"/>
<evidence type="ECO:0000259" key="1">
    <source>
        <dbReference type="Pfam" id="PF02272"/>
    </source>
</evidence>
<dbReference type="GO" id="GO:0005739">
    <property type="term" value="C:mitochondrion"/>
    <property type="evidence" value="ECO:0007669"/>
    <property type="project" value="TreeGrafter"/>
</dbReference>
<protein>
    <recommendedName>
        <fullName evidence="1">DHHA1 domain-containing protein</fullName>
    </recommendedName>
</protein>
<dbReference type="FunFam" id="3.10.310.40:FF:000002">
    <property type="entry name" value="alanine--tRNA ligase, cytoplasmic"/>
    <property type="match status" value="1"/>
</dbReference>
<feature type="domain" description="DHHA1" evidence="1">
    <location>
        <begin position="25"/>
        <end position="128"/>
    </location>
</feature>
<dbReference type="GO" id="GO:0002161">
    <property type="term" value="F:aminoacyl-tRNA deacylase activity"/>
    <property type="evidence" value="ECO:0007669"/>
    <property type="project" value="TreeGrafter"/>
</dbReference>
<organism evidence="2 3">
    <name type="scientific">Protopolystoma xenopodis</name>
    <dbReference type="NCBI Taxonomy" id="117903"/>
    <lineage>
        <taxon>Eukaryota</taxon>
        <taxon>Metazoa</taxon>
        <taxon>Spiralia</taxon>
        <taxon>Lophotrochozoa</taxon>
        <taxon>Platyhelminthes</taxon>
        <taxon>Monogenea</taxon>
        <taxon>Polyopisthocotylea</taxon>
        <taxon>Polystomatidea</taxon>
        <taxon>Polystomatidae</taxon>
        <taxon>Protopolystoma</taxon>
    </lineage>
</organism>
<dbReference type="GO" id="GO:0004813">
    <property type="term" value="F:alanine-tRNA ligase activity"/>
    <property type="evidence" value="ECO:0007669"/>
    <property type="project" value="TreeGrafter"/>
</dbReference>
<comment type="caution">
    <text evidence="2">The sequence shown here is derived from an EMBL/GenBank/DDBJ whole genome shotgun (WGS) entry which is preliminary data.</text>
</comment>
<dbReference type="InterPro" id="IPR003156">
    <property type="entry name" value="DHHA1_dom"/>
</dbReference>
<gene>
    <name evidence="2" type="ORF">PXEA_LOCUS33850</name>
</gene>
<dbReference type="Pfam" id="PF02272">
    <property type="entry name" value="DHHA1"/>
    <property type="match status" value="1"/>
</dbReference>
<dbReference type="Proteomes" id="UP000784294">
    <property type="component" value="Unassembled WGS sequence"/>
</dbReference>
<dbReference type="Gene3D" id="3.10.310.40">
    <property type="match status" value="1"/>
</dbReference>
<dbReference type="GO" id="GO:0006419">
    <property type="term" value="P:alanyl-tRNA aminoacylation"/>
    <property type="evidence" value="ECO:0007669"/>
    <property type="project" value="TreeGrafter"/>
</dbReference>
<evidence type="ECO:0000313" key="2">
    <source>
        <dbReference type="EMBL" id="VEL40410.1"/>
    </source>
</evidence>
<sequence length="132" mass="13927">MGKAHASQLINQNINEGDLSSVFDYLVHVFQAEANSKTLNQALKELDKLCPNTAMMAISSDTSSGKIICLAQVPKSVVAKGLRANEWAASVAQAMKGKAGGKETSAQAIGTQLAALDEVVELANKFAQSKLH</sequence>
<name>A0A448XMP7_9PLAT</name>
<accession>A0A448XMP7</accession>
<dbReference type="InterPro" id="IPR050058">
    <property type="entry name" value="Ala-tRNA_ligase"/>
</dbReference>
<dbReference type="EMBL" id="CAAALY010264792">
    <property type="protein sequence ID" value="VEL40410.1"/>
    <property type="molecule type" value="Genomic_DNA"/>
</dbReference>
<dbReference type="GO" id="GO:0003676">
    <property type="term" value="F:nucleic acid binding"/>
    <property type="evidence" value="ECO:0007669"/>
    <property type="project" value="InterPro"/>
</dbReference>
<dbReference type="PANTHER" id="PTHR11777">
    <property type="entry name" value="ALANYL-TRNA SYNTHETASE"/>
    <property type="match status" value="1"/>
</dbReference>